<dbReference type="EMBL" id="LAQL01000007">
    <property type="protein sequence ID" value="KLN60373.1"/>
    <property type="molecule type" value="Genomic_DNA"/>
</dbReference>
<keyword evidence="1" id="KW-0732">Signal</keyword>
<evidence type="ECO:0000313" key="2">
    <source>
        <dbReference type="EMBL" id="KLN60373.1"/>
    </source>
</evidence>
<dbReference type="Proteomes" id="UP000035444">
    <property type="component" value="Unassembled WGS sequence"/>
</dbReference>
<reference evidence="2 3" key="1">
    <citation type="submission" date="2015-03" db="EMBL/GenBank/DDBJ databases">
        <title>Genome Sequence of Kiloniella spongiae MEBiC09566, isolated from a marine sponge.</title>
        <authorList>
            <person name="Shao Z."/>
            <person name="Wang L."/>
            <person name="Li X."/>
        </authorList>
    </citation>
    <scope>NUCLEOTIDE SEQUENCE [LARGE SCALE GENOMIC DNA]</scope>
    <source>
        <strain evidence="2 3">MEBiC09566</strain>
    </source>
</reference>
<evidence type="ECO:0000256" key="1">
    <source>
        <dbReference type="SAM" id="SignalP"/>
    </source>
</evidence>
<feature type="chain" id="PRO_5002596852" description="PEGA domain-containing protein" evidence="1">
    <location>
        <begin position="21"/>
        <end position="98"/>
    </location>
</feature>
<accession>A0A0H2MDA9</accession>
<dbReference type="PROSITE" id="PS51257">
    <property type="entry name" value="PROKAR_LIPOPROTEIN"/>
    <property type="match status" value="1"/>
</dbReference>
<keyword evidence="3" id="KW-1185">Reference proteome</keyword>
<dbReference type="STRING" id="1489064.WH96_11500"/>
<dbReference type="OrthoDB" id="7206958at2"/>
<dbReference type="RefSeq" id="WP_047764338.1">
    <property type="nucleotide sequence ID" value="NZ_LAQL01000007.1"/>
</dbReference>
<proteinExistence type="predicted"/>
<gene>
    <name evidence="2" type="ORF">WH96_11500</name>
</gene>
<sequence>MSKILLFVASIFLLSACSTAETTRTLDERPSIGFSNVPKDAEIIIDGLNMGLAGDFDGKTRSLTLVNGSHKVKLVHNGQEILSQNIYLNGPSVTILRP</sequence>
<evidence type="ECO:0008006" key="4">
    <source>
        <dbReference type="Google" id="ProtNLM"/>
    </source>
</evidence>
<feature type="signal peptide" evidence="1">
    <location>
        <begin position="1"/>
        <end position="20"/>
    </location>
</feature>
<evidence type="ECO:0000313" key="3">
    <source>
        <dbReference type="Proteomes" id="UP000035444"/>
    </source>
</evidence>
<dbReference type="AlphaFoldDB" id="A0A0H2MDA9"/>
<comment type="caution">
    <text evidence="2">The sequence shown here is derived from an EMBL/GenBank/DDBJ whole genome shotgun (WGS) entry which is preliminary data.</text>
</comment>
<name>A0A0H2MDA9_9PROT</name>
<organism evidence="2 3">
    <name type="scientific">Kiloniella spongiae</name>
    <dbReference type="NCBI Taxonomy" id="1489064"/>
    <lineage>
        <taxon>Bacteria</taxon>
        <taxon>Pseudomonadati</taxon>
        <taxon>Pseudomonadota</taxon>
        <taxon>Alphaproteobacteria</taxon>
        <taxon>Rhodospirillales</taxon>
        <taxon>Kiloniellaceae</taxon>
        <taxon>Kiloniella</taxon>
    </lineage>
</organism>
<protein>
    <recommendedName>
        <fullName evidence="4">PEGA domain-containing protein</fullName>
    </recommendedName>
</protein>